<organism evidence="3 4">
    <name type="scientific">Neptunitalea lumnitzerae</name>
    <dbReference type="NCBI Taxonomy" id="2965509"/>
    <lineage>
        <taxon>Bacteria</taxon>
        <taxon>Pseudomonadati</taxon>
        <taxon>Bacteroidota</taxon>
        <taxon>Flavobacteriia</taxon>
        <taxon>Flavobacteriales</taxon>
        <taxon>Flavobacteriaceae</taxon>
        <taxon>Neptunitalea</taxon>
    </lineage>
</organism>
<dbReference type="PANTHER" id="PTHR43586">
    <property type="entry name" value="CYSTEINE DESULFURASE"/>
    <property type="match status" value="1"/>
</dbReference>
<proteinExistence type="predicted"/>
<dbReference type="PANTHER" id="PTHR43586:SF15">
    <property type="entry name" value="BLR3095 PROTEIN"/>
    <property type="match status" value="1"/>
</dbReference>
<dbReference type="InterPro" id="IPR015422">
    <property type="entry name" value="PyrdxlP-dep_Trfase_small"/>
</dbReference>
<keyword evidence="3" id="KW-0032">Aminotransferase</keyword>
<dbReference type="InterPro" id="IPR015421">
    <property type="entry name" value="PyrdxlP-dep_Trfase_major"/>
</dbReference>
<dbReference type="Gene3D" id="3.40.640.10">
    <property type="entry name" value="Type I PLP-dependent aspartate aminotransferase-like (Major domain)"/>
    <property type="match status" value="1"/>
</dbReference>
<keyword evidence="4" id="KW-1185">Reference proteome</keyword>
<gene>
    <name evidence="3" type="ORF">Y10_13800</name>
</gene>
<dbReference type="InterPro" id="IPR000192">
    <property type="entry name" value="Aminotrans_V_dom"/>
</dbReference>
<reference evidence="3" key="1">
    <citation type="submission" date="2022-07" db="EMBL/GenBank/DDBJ databases">
        <title>Taxonomy of Novel Oxalotrophic and Methylotrophic Bacteria.</title>
        <authorList>
            <person name="Sahin N."/>
            <person name="Tani A."/>
        </authorList>
    </citation>
    <scope>NUCLEOTIDE SEQUENCE</scope>
    <source>
        <strain evidence="3">Y10</strain>
    </source>
</reference>
<evidence type="ECO:0000313" key="4">
    <source>
        <dbReference type="Proteomes" id="UP001143543"/>
    </source>
</evidence>
<comment type="caution">
    <text evidence="3">The sequence shown here is derived from an EMBL/GenBank/DDBJ whole genome shotgun (WGS) entry which is preliminary data.</text>
</comment>
<keyword evidence="1" id="KW-0663">Pyridoxal phosphate</keyword>
<dbReference type="Proteomes" id="UP001143543">
    <property type="component" value="Unassembled WGS sequence"/>
</dbReference>
<evidence type="ECO:0000313" key="3">
    <source>
        <dbReference type="EMBL" id="GLB49012.1"/>
    </source>
</evidence>
<dbReference type="SUPFAM" id="SSF53383">
    <property type="entry name" value="PLP-dependent transferases"/>
    <property type="match status" value="1"/>
</dbReference>
<accession>A0ABQ5MI29</accession>
<dbReference type="GO" id="GO:0008483">
    <property type="term" value="F:transaminase activity"/>
    <property type="evidence" value="ECO:0007669"/>
    <property type="project" value="UniProtKB-KW"/>
</dbReference>
<keyword evidence="3" id="KW-0808">Transferase</keyword>
<name>A0ABQ5MI29_9FLAO</name>
<evidence type="ECO:0000259" key="2">
    <source>
        <dbReference type="Pfam" id="PF00266"/>
    </source>
</evidence>
<feature type="domain" description="Aminotransferase class V" evidence="2">
    <location>
        <begin position="49"/>
        <end position="353"/>
    </location>
</feature>
<dbReference type="InterPro" id="IPR015424">
    <property type="entry name" value="PyrdxlP-dep_Trfase"/>
</dbReference>
<protein>
    <submittedName>
        <fullName evidence="3">Aminotransferase</fullName>
    </submittedName>
</protein>
<dbReference type="Pfam" id="PF00266">
    <property type="entry name" value="Aminotran_5"/>
    <property type="match status" value="1"/>
</dbReference>
<dbReference type="EMBL" id="BRVO01000001">
    <property type="protein sequence ID" value="GLB49012.1"/>
    <property type="molecule type" value="Genomic_DNA"/>
</dbReference>
<dbReference type="RefSeq" id="WP_281764630.1">
    <property type="nucleotide sequence ID" value="NZ_BRVO01000001.1"/>
</dbReference>
<sequence length="363" mass="40653">MKQVQKEFPVATTYTYVNTAASGLLSENMLDYRQEHDLDFLIGGSMFREKQVSFFNEVRASVAGFFEGAKDKVALVPNFSWGMNALLEGLPSNSKVLLLDMDYPSINWPVESRFSSVIKLPITSNLETVIKETVAKEGATVFVFSIVQFINGVKIDLDFIKELKAEYPDLLLIADGTQYFGTEPFNFTESGIDVIGASAYKWMLGGYGCGFFMFTDEALKRFDVKTVGMASADGNMNAENISLVKKLEPGHLDTLSFGTMKFGIDYLMSLDLSAVKEYLTILTEKAFNGFKDLGLLDAEVVDREAHKSTIFSLKLEEKYISILREQGIITSYRGDRLRVSFHVYNTEKDVNKLLLALRKSLGK</sequence>
<evidence type="ECO:0000256" key="1">
    <source>
        <dbReference type="ARBA" id="ARBA00022898"/>
    </source>
</evidence>
<dbReference type="Gene3D" id="3.90.1150.10">
    <property type="entry name" value="Aspartate Aminotransferase, domain 1"/>
    <property type="match status" value="1"/>
</dbReference>